<dbReference type="Proteomes" id="UP000332933">
    <property type="component" value="Unassembled WGS sequence"/>
</dbReference>
<evidence type="ECO:0000313" key="2">
    <source>
        <dbReference type="EMBL" id="KAF0718173.1"/>
    </source>
</evidence>
<evidence type="ECO:0000313" key="4">
    <source>
        <dbReference type="Proteomes" id="UP000332933"/>
    </source>
</evidence>
<name>A0A485K9Q5_9STRA</name>
<dbReference type="EMBL" id="VJMH01000173">
    <property type="protein sequence ID" value="KAF0718173.1"/>
    <property type="molecule type" value="Genomic_DNA"/>
</dbReference>
<organism evidence="3 4">
    <name type="scientific">Aphanomyces stellatus</name>
    <dbReference type="NCBI Taxonomy" id="120398"/>
    <lineage>
        <taxon>Eukaryota</taxon>
        <taxon>Sar</taxon>
        <taxon>Stramenopiles</taxon>
        <taxon>Oomycota</taxon>
        <taxon>Saprolegniomycetes</taxon>
        <taxon>Saprolegniales</taxon>
        <taxon>Verrucalvaceae</taxon>
        <taxon>Aphanomyces</taxon>
    </lineage>
</organism>
<keyword evidence="4" id="KW-1185">Reference proteome</keyword>
<sequence>MMEPGETSWDFCEGVRLFLGDECDPSMDAKDCHKTDAVSPPPTLSSSSTDKKPPKWTRGRIPTHRKQRLELQALQAELTRLKGEICGIRVCPTRKMSFWERLAKDEQIEMLKAQSDNEDLRGAVASHALFIDEMEALMRKKRRLGVPSKAEAWESYVLPTDPSDRVRAMDKILEREFNRTDHIFLRCGLVPAVIDQRDVHRTELKPHTSSGDILFQVVERVTLAAPCRDVSAAAWRAVAGDIPAMDDHIKLTCETIDASTVYIHTTNRRYHAPCHAHILYKYFTSPGRDVIVARSVLSDPLWPARADDLIEDVISWNEVVAVPGDANACVLTTVWRINLGQLAAHETDEMEDVSTLLKSASIARRPHVQGSVSPHAMAQHLASPAAPRVVTLGNLHIYLARSKLIEEPYKRSINDAVERHKQAVQGREHPA</sequence>
<gene>
    <name evidence="3" type="primary">Aste57867_1855</name>
    <name evidence="2" type="ORF">As57867_001853</name>
    <name evidence="3" type="ORF">ASTE57867_1855</name>
</gene>
<evidence type="ECO:0000313" key="3">
    <source>
        <dbReference type="EMBL" id="VFT79062.1"/>
    </source>
</evidence>
<feature type="region of interest" description="Disordered" evidence="1">
    <location>
        <begin position="29"/>
        <end position="63"/>
    </location>
</feature>
<accession>A0A485K9Q5</accession>
<reference evidence="3 4" key="1">
    <citation type="submission" date="2019-03" db="EMBL/GenBank/DDBJ databases">
        <authorList>
            <person name="Gaulin E."/>
            <person name="Dumas B."/>
        </authorList>
    </citation>
    <scope>NUCLEOTIDE SEQUENCE [LARGE SCALE GENOMIC DNA]</scope>
    <source>
        <strain evidence="3">CBS 568.67</strain>
    </source>
</reference>
<dbReference type="EMBL" id="CAADRA010000173">
    <property type="protein sequence ID" value="VFT79062.1"/>
    <property type="molecule type" value="Genomic_DNA"/>
</dbReference>
<evidence type="ECO:0000256" key="1">
    <source>
        <dbReference type="SAM" id="MobiDB-lite"/>
    </source>
</evidence>
<reference evidence="2" key="2">
    <citation type="submission" date="2019-06" db="EMBL/GenBank/DDBJ databases">
        <title>Genomics analysis of Aphanomyces spp. identifies a new class of oomycete effector associated with host adaptation.</title>
        <authorList>
            <person name="Gaulin E."/>
        </authorList>
    </citation>
    <scope>NUCLEOTIDE SEQUENCE</scope>
    <source>
        <strain evidence="2">CBS 578.67</strain>
    </source>
</reference>
<protein>
    <submittedName>
        <fullName evidence="3">Aste57867_1855 protein</fullName>
    </submittedName>
</protein>
<feature type="compositionally biased region" description="Basic residues" evidence="1">
    <location>
        <begin position="54"/>
        <end position="63"/>
    </location>
</feature>
<dbReference type="AlphaFoldDB" id="A0A485K9Q5"/>
<proteinExistence type="predicted"/>